<accession>A0ABQ7G1R1</accession>
<feature type="compositionally biased region" description="Low complexity" evidence="1">
    <location>
        <begin position="586"/>
        <end position="601"/>
    </location>
</feature>
<name>A0ABQ7G1R1_DUNSA</name>
<feature type="compositionally biased region" description="Low complexity" evidence="1">
    <location>
        <begin position="544"/>
        <end position="554"/>
    </location>
</feature>
<feature type="compositionally biased region" description="Low complexity" evidence="1">
    <location>
        <begin position="404"/>
        <end position="418"/>
    </location>
</feature>
<feature type="region of interest" description="Disordered" evidence="1">
    <location>
        <begin position="281"/>
        <end position="804"/>
    </location>
</feature>
<proteinExistence type="predicted"/>
<feature type="compositionally biased region" description="Basic residues" evidence="1">
    <location>
        <begin position="176"/>
        <end position="187"/>
    </location>
</feature>
<feature type="compositionally biased region" description="Gly residues" evidence="1">
    <location>
        <begin position="246"/>
        <end position="257"/>
    </location>
</feature>
<feature type="compositionally biased region" description="Basic and acidic residues" evidence="1">
    <location>
        <begin position="354"/>
        <end position="363"/>
    </location>
</feature>
<protein>
    <submittedName>
        <fullName evidence="2">Uncharacterized protein</fullName>
    </submittedName>
</protein>
<organism evidence="2 3">
    <name type="scientific">Dunaliella salina</name>
    <name type="common">Green alga</name>
    <name type="synonym">Protococcus salinus</name>
    <dbReference type="NCBI Taxonomy" id="3046"/>
    <lineage>
        <taxon>Eukaryota</taxon>
        <taxon>Viridiplantae</taxon>
        <taxon>Chlorophyta</taxon>
        <taxon>core chlorophytes</taxon>
        <taxon>Chlorophyceae</taxon>
        <taxon>CS clade</taxon>
        <taxon>Chlamydomonadales</taxon>
        <taxon>Dunaliellaceae</taxon>
        <taxon>Dunaliella</taxon>
    </lineage>
</organism>
<feature type="compositionally biased region" description="Basic and acidic residues" evidence="1">
    <location>
        <begin position="566"/>
        <end position="582"/>
    </location>
</feature>
<feature type="compositionally biased region" description="Polar residues" evidence="1">
    <location>
        <begin position="117"/>
        <end position="144"/>
    </location>
</feature>
<evidence type="ECO:0000313" key="2">
    <source>
        <dbReference type="EMBL" id="KAF5828544.1"/>
    </source>
</evidence>
<evidence type="ECO:0000256" key="1">
    <source>
        <dbReference type="SAM" id="MobiDB-lite"/>
    </source>
</evidence>
<comment type="caution">
    <text evidence="2">The sequence shown here is derived from an EMBL/GenBank/DDBJ whole genome shotgun (WGS) entry which is preliminary data.</text>
</comment>
<feature type="compositionally biased region" description="Low complexity" evidence="1">
    <location>
        <begin position="492"/>
        <end position="505"/>
    </location>
</feature>
<feature type="compositionally biased region" description="Basic and acidic residues" evidence="1">
    <location>
        <begin position="318"/>
        <end position="335"/>
    </location>
</feature>
<feature type="compositionally biased region" description="Polar residues" evidence="1">
    <location>
        <begin position="447"/>
        <end position="456"/>
    </location>
</feature>
<dbReference type="Proteomes" id="UP000815325">
    <property type="component" value="Unassembled WGS sequence"/>
</dbReference>
<feature type="compositionally biased region" description="Low complexity" evidence="1">
    <location>
        <begin position="664"/>
        <end position="688"/>
    </location>
</feature>
<feature type="compositionally biased region" description="Low complexity" evidence="1">
    <location>
        <begin position="102"/>
        <end position="116"/>
    </location>
</feature>
<feature type="compositionally biased region" description="Low complexity" evidence="1">
    <location>
        <begin position="39"/>
        <end position="64"/>
    </location>
</feature>
<feature type="region of interest" description="Disordered" evidence="1">
    <location>
        <begin position="102"/>
        <end position="261"/>
    </location>
</feature>
<gene>
    <name evidence="2" type="ORF">DUNSADRAFT_17462</name>
</gene>
<evidence type="ECO:0000313" key="3">
    <source>
        <dbReference type="Proteomes" id="UP000815325"/>
    </source>
</evidence>
<reference evidence="2" key="1">
    <citation type="submission" date="2017-08" db="EMBL/GenBank/DDBJ databases">
        <authorList>
            <person name="Polle J.E."/>
            <person name="Barry K."/>
            <person name="Cushman J."/>
            <person name="Schmutz J."/>
            <person name="Tran D."/>
            <person name="Hathwaick L.T."/>
            <person name="Yim W.C."/>
            <person name="Jenkins J."/>
            <person name="Mckie-Krisberg Z.M."/>
            <person name="Prochnik S."/>
            <person name="Lindquist E."/>
            <person name="Dockter R.B."/>
            <person name="Adam C."/>
            <person name="Molina H."/>
            <person name="Bunkerborg J."/>
            <person name="Jin E."/>
            <person name="Buchheim M."/>
            <person name="Magnuson J."/>
        </authorList>
    </citation>
    <scope>NUCLEOTIDE SEQUENCE</scope>
    <source>
        <strain evidence="2">CCAP 19/18</strain>
    </source>
</reference>
<feature type="compositionally biased region" description="Basic and acidic residues" evidence="1">
    <location>
        <begin position="782"/>
        <end position="803"/>
    </location>
</feature>
<keyword evidence="3" id="KW-1185">Reference proteome</keyword>
<feature type="region of interest" description="Disordered" evidence="1">
    <location>
        <begin position="1"/>
        <end position="89"/>
    </location>
</feature>
<sequence>MEVHEVRGVHTGVNTSHPKHQGDVNSHYPRKHSQGNQPTAAASSASYSSSASTSQAVAEAVAETVGKRGVLPSSRSASIPSDKPSPRSKLEVLLRLQGGLKSGAAAGSMAKKQQQQNVKDAQGNGNTAEGSSPSSIHAATNGDTPSPCRLFGASGSPSHPLFRKEGQSIASALGRRSLRQSRSRSYHSPRVSSSGGGVNAGGGAGGGSSVSHSFEGFESCPSSSGPECGRHSKVGGKGSAWQCGPLSGGGSSHGGGAADLPNCSALSVEPWLAAGVVEQGGRSFSKARGSGKRRSSGVGLGLPLGGSQTPGHSSSVKRRSESWHRRADSRMHEGEGSWMGGEDAQASSLAGRRPGGEVEELQRQSRGLSVRSSGDFAAILKKPNASQTTQRAAPNRRSMERPQSPSLSPSTLSATGTPYHRKPSSLILQQHHQNHSHLRSPDLSSAGPGSTQSLRTPSARPSLELHSHRSDGGASTASREGSLRLPSRDDAGVGSSSSASAAQGQRAERVQCNPQSWGGRGGAARSPTAAPGASHPSPFPINPPSTSGGPTLTTIFSGALWKAARGAREAAREGKGEQRSGRPDVPASATLESSPSSSNLLPPTPCDMPTATMGDHKGLGPNPMFSDDSARTEPLVLLRNEPERRPPSAPEPTRPGHEVLGMKQQQQQLSSPLSNASSSRARTSGSRSPPLGTQTARQRRREKAAAILMARRASDSPPATSNGHTHRPTCSDHSTPSTHGPAHNRMATAEVGHDDKGVGSIGLDCDNDDNSNAEQESTGTEGDAKRLDGGRSAKEAAGVRDSRQSVNLSLPSLSHVYSCVDVPDSMEAQVS</sequence>
<feature type="compositionally biased region" description="Gly residues" evidence="1">
    <location>
        <begin position="194"/>
        <end position="208"/>
    </location>
</feature>
<dbReference type="EMBL" id="MU070288">
    <property type="protein sequence ID" value="KAF5828544.1"/>
    <property type="molecule type" value="Genomic_DNA"/>
</dbReference>